<gene>
    <name evidence="2" type="ORF">L2422_07035</name>
</gene>
<sequence>MKKHKKRFWILAGLILLIIICLGIFIGLRKNQPTKAALSKATATVFFHGWGSSRHAEEQMANYLVSHKYASSIVVADVDYQGHVKYSGTLPAKTKHFIVEVNLQNNKSVSPNGGMTYSQSSNYVADVLASLKKKWQIKNVNLVAHSMGNLQVIYFIKNHAGSSKYPKINKLVDIAGHYNGIIGMDEPKDTSLEANGKPKMMNDTYRDLLSVRNTFPKNIQVMNIYGNYKNQGDGSVNNNSSKSLRYLVQKRAKSYEEREIKGYGAQHSRLHENKEVDQLLLKFLK</sequence>
<reference evidence="2" key="1">
    <citation type="submission" date="2022-01" db="EMBL/GenBank/DDBJ databases">
        <title>VMRC isolate genome collection.</title>
        <authorList>
            <person name="France M."/>
            <person name="Rutt L."/>
            <person name="Humphrys M."/>
            <person name="Ravel J."/>
        </authorList>
    </citation>
    <scope>NUCLEOTIDE SEQUENCE</scope>
    <source>
        <strain evidence="2">C0127B5</strain>
    </source>
</reference>
<dbReference type="Pfam" id="PF06028">
    <property type="entry name" value="DUF915"/>
    <property type="match status" value="1"/>
</dbReference>
<accession>A0AAP3GYK0</accession>
<evidence type="ECO:0000256" key="1">
    <source>
        <dbReference type="SAM" id="Phobius"/>
    </source>
</evidence>
<dbReference type="GeneID" id="97459035"/>
<evidence type="ECO:0000313" key="2">
    <source>
        <dbReference type="EMBL" id="MCZ3845248.1"/>
    </source>
</evidence>
<keyword evidence="1" id="KW-0812">Transmembrane</keyword>
<dbReference type="Proteomes" id="UP001213015">
    <property type="component" value="Unassembled WGS sequence"/>
</dbReference>
<proteinExistence type="predicted"/>
<dbReference type="EMBL" id="JAKHLF010000013">
    <property type="protein sequence ID" value="MCZ3845248.1"/>
    <property type="molecule type" value="Genomic_DNA"/>
</dbReference>
<keyword evidence="1" id="KW-1133">Transmembrane helix</keyword>
<feature type="transmembrane region" description="Helical" evidence="1">
    <location>
        <begin position="7"/>
        <end position="28"/>
    </location>
</feature>
<dbReference type="InterPro" id="IPR010315">
    <property type="entry name" value="DUF915_hydro-like"/>
</dbReference>
<name>A0AAP3GYK0_9LACO</name>
<keyword evidence="1" id="KW-0472">Membrane</keyword>
<dbReference type="SUPFAM" id="SSF53474">
    <property type="entry name" value="alpha/beta-Hydrolases"/>
    <property type="match status" value="1"/>
</dbReference>
<dbReference type="RefSeq" id="WP_006587725.1">
    <property type="nucleotide sequence ID" value="NZ_CABMGH010000010.1"/>
</dbReference>
<comment type="caution">
    <text evidence="2">The sequence shown here is derived from an EMBL/GenBank/DDBJ whole genome shotgun (WGS) entry which is preliminary data.</text>
</comment>
<dbReference type="InterPro" id="IPR029058">
    <property type="entry name" value="AB_hydrolase_fold"/>
</dbReference>
<dbReference type="Gene3D" id="3.40.50.1820">
    <property type="entry name" value="alpha/beta hydrolase"/>
    <property type="match status" value="1"/>
</dbReference>
<dbReference type="GO" id="GO:0016787">
    <property type="term" value="F:hydrolase activity"/>
    <property type="evidence" value="ECO:0007669"/>
    <property type="project" value="UniProtKB-KW"/>
</dbReference>
<evidence type="ECO:0000313" key="3">
    <source>
        <dbReference type="Proteomes" id="UP001213015"/>
    </source>
</evidence>
<dbReference type="AlphaFoldDB" id="A0AAP3GYK0"/>
<protein>
    <submittedName>
        <fullName evidence="2">Alpha/beta hydrolase</fullName>
    </submittedName>
</protein>
<keyword evidence="2" id="KW-0378">Hydrolase</keyword>
<organism evidence="2 3">
    <name type="scientific">Lactobacillus mulieris</name>
    <dbReference type="NCBI Taxonomy" id="2508708"/>
    <lineage>
        <taxon>Bacteria</taxon>
        <taxon>Bacillati</taxon>
        <taxon>Bacillota</taxon>
        <taxon>Bacilli</taxon>
        <taxon>Lactobacillales</taxon>
        <taxon>Lactobacillaceae</taxon>
        <taxon>Lactobacillus</taxon>
    </lineage>
</organism>